<comment type="caution">
    <text evidence="1">The sequence shown here is derived from an EMBL/GenBank/DDBJ whole genome shotgun (WGS) entry which is preliminary data.</text>
</comment>
<keyword evidence="2" id="KW-1185">Reference proteome</keyword>
<evidence type="ECO:0000313" key="1">
    <source>
        <dbReference type="EMBL" id="KAF9946776.1"/>
    </source>
</evidence>
<sequence>MVLLYVNALFDVNEIDNDYSESDNDIVIENEDAKAHHLSSYRQFMPLLENTIDMAFDIVQKIEPDDDSDIDDGHGEQGTGEGLPGFVHDELSFFRLFFTDIILDAIVNNTNTYANDARVKRPSSIRWDKLTRHVLLRYLAFLIYRGVFPSARID</sequence>
<name>A0A9P6ITM2_9FUNG</name>
<dbReference type="EMBL" id="JAAAHW010007692">
    <property type="protein sequence ID" value="KAF9946776.1"/>
    <property type="molecule type" value="Genomic_DNA"/>
</dbReference>
<accession>A0A9P6ITM2</accession>
<dbReference type="Proteomes" id="UP000749646">
    <property type="component" value="Unassembled WGS sequence"/>
</dbReference>
<reference evidence="1" key="1">
    <citation type="journal article" date="2020" name="Fungal Divers.">
        <title>Resolving the Mortierellaceae phylogeny through synthesis of multi-gene phylogenetics and phylogenomics.</title>
        <authorList>
            <person name="Vandepol N."/>
            <person name="Liber J."/>
            <person name="Desiro A."/>
            <person name="Na H."/>
            <person name="Kennedy M."/>
            <person name="Barry K."/>
            <person name="Grigoriev I.V."/>
            <person name="Miller A.N."/>
            <person name="O'Donnell K."/>
            <person name="Stajich J.E."/>
            <person name="Bonito G."/>
        </authorList>
    </citation>
    <scope>NUCLEOTIDE SEQUENCE</scope>
    <source>
        <strain evidence="1">MES-2147</strain>
    </source>
</reference>
<evidence type="ECO:0008006" key="3">
    <source>
        <dbReference type="Google" id="ProtNLM"/>
    </source>
</evidence>
<gene>
    <name evidence="1" type="ORF">BGZ65_009407</name>
</gene>
<protein>
    <recommendedName>
        <fullName evidence="3">PiggyBac transposable element-derived protein domain-containing protein</fullName>
    </recommendedName>
</protein>
<proteinExistence type="predicted"/>
<dbReference type="AlphaFoldDB" id="A0A9P6ITM2"/>
<evidence type="ECO:0000313" key="2">
    <source>
        <dbReference type="Proteomes" id="UP000749646"/>
    </source>
</evidence>
<organism evidence="1 2">
    <name type="scientific">Modicella reniformis</name>
    <dbReference type="NCBI Taxonomy" id="1440133"/>
    <lineage>
        <taxon>Eukaryota</taxon>
        <taxon>Fungi</taxon>
        <taxon>Fungi incertae sedis</taxon>
        <taxon>Mucoromycota</taxon>
        <taxon>Mortierellomycotina</taxon>
        <taxon>Mortierellomycetes</taxon>
        <taxon>Mortierellales</taxon>
        <taxon>Mortierellaceae</taxon>
        <taxon>Modicella</taxon>
    </lineage>
</organism>
<dbReference type="OrthoDB" id="2400393at2759"/>